<evidence type="ECO:0000313" key="3">
    <source>
        <dbReference type="Proteomes" id="UP000034881"/>
    </source>
</evidence>
<keyword evidence="1" id="KW-1133">Transmembrane helix</keyword>
<evidence type="ECO:0000256" key="1">
    <source>
        <dbReference type="SAM" id="Phobius"/>
    </source>
</evidence>
<dbReference type="EMBL" id="LBYB01000009">
    <property type="protein sequence ID" value="KKR41588.1"/>
    <property type="molecule type" value="Genomic_DNA"/>
</dbReference>
<dbReference type="Pfam" id="PF18895">
    <property type="entry name" value="T4SS_pilin"/>
    <property type="match status" value="1"/>
</dbReference>
<accession>A0A0G0QN94</accession>
<feature type="transmembrane region" description="Helical" evidence="1">
    <location>
        <begin position="431"/>
        <end position="452"/>
    </location>
</feature>
<reference evidence="2 3" key="1">
    <citation type="journal article" date="2015" name="Nature">
        <title>rRNA introns, odd ribosomes, and small enigmatic genomes across a large radiation of phyla.</title>
        <authorList>
            <person name="Brown C.T."/>
            <person name="Hug L.A."/>
            <person name="Thomas B.C."/>
            <person name="Sharon I."/>
            <person name="Castelle C.J."/>
            <person name="Singh A."/>
            <person name="Wilkins M.J."/>
            <person name="Williams K.H."/>
            <person name="Banfield J.F."/>
        </authorList>
    </citation>
    <scope>NUCLEOTIDE SEQUENCE [LARGE SCALE GENOMIC DNA]</scope>
</reference>
<organism evidence="2 3">
    <name type="scientific">Candidatus Daviesbacteria bacterium GW2011_GWC2_40_12</name>
    <dbReference type="NCBI Taxonomy" id="1618431"/>
    <lineage>
        <taxon>Bacteria</taxon>
        <taxon>Candidatus Daviesiibacteriota</taxon>
    </lineage>
</organism>
<protein>
    <submittedName>
        <fullName evidence="2">Uncharacterized protein</fullName>
    </submittedName>
</protein>
<name>A0A0G0QN94_9BACT</name>
<proteinExistence type="predicted"/>
<keyword evidence="1" id="KW-0812">Transmembrane</keyword>
<dbReference type="Proteomes" id="UP000034881">
    <property type="component" value="Unassembled WGS sequence"/>
</dbReference>
<gene>
    <name evidence="2" type="ORF">UT77_C0009G0046</name>
</gene>
<keyword evidence="1" id="KW-0472">Membrane</keyword>
<sequence length="503" mass="55139">MSRIFTIPIIFLSVVIFFFGFNRITYAIDPRDPNLEIIPPSPAVTDSQVTITVQTKDGSSSFNEKKYSFAAWKGDLSLVNFGIYKRLVDYNCVYINFNENISNRKNADLRITLDKSKAIAIWPVDNKCVKMGDVWHFRLWASPSIDPMGSDWDTMIENNFLVEDYKFQFVQPNGKIAAIKAGGNTQDSNVYSGENATVVLSNAADGASYTFWWHGAYGIAEIYHSKGSGNFEIEIKDRLNGKQRLCMEFGDAGLQPPKGHPCNQPGKFVDFEFHGIKRPPTATLPPGIQTKCFLYAAHLPTLKERDSLAVGYMNLPPRQEFKATLVNKDGTEVNSAKAVSDQKGSLLISVITEIGIGEDYKVTITDSSNKEVCSEIFSATTDGTSPKFAKCDDSSCTRLPDNMECKDGSGIGINTAIGCIHTNPAALVKDLLRFILGIGGGIAFLMMLLGVFQMLTSAGNPETLNAGKERLTSAVIGLLFVIFSILLLQIIGWGILKIPGLGS</sequence>
<dbReference type="AlphaFoldDB" id="A0A0G0QN94"/>
<dbReference type="InterPro" id="IPR043993">
    <property type="entry name" value="T4SS_pilin"/>
</dbReference>
<comment type="caution">
    <text evidence="2">The sequence shown here is derived from an EMBL/GenBank/DDBJ whole genome shotgun (WGS) entry which is preliminary data.</text>
</comment>
<feature type="transmembrane region" description="Helical" evidence="1">
    <location>
        <begin position="473"/>
        <end position="496"/>
    </location>
</feature>
<evidence type="ECO:0000313" key="2">
    <source>
        <dbReference type="EMBL" id="KKR41588.1"/>
    </source>
</evidence>